<comment type="subcellular location">
    <subcellularLocation>
        <location evidence="4">Cell outer membrane</location>
        <topology evidence="4">Lipid-anchor</topology>
    </subcellularLocation>
</comment>
<dbReference type="GO" id="GO:1990063">
    <property type="term" value="C:Bam protein complex"/>
    <property type="evidence" value="ECO:0007669"/>
    <property type="project" value="TreeGrafter"/>
</dbReference>
<dbReference type="GO" id="GO:0043165">
    <property type="term" value="P:Gram-negative-bacterium-type cell outer membrane assembly"/>
    <property type="evidence" value="ECO:0007669"/>
    <property type="project" value="UniProtKB-UniRule"/>
</dbReference>
<evidence type="ECO:0000256" key="3">
    <source>
        <dbReference type="ARBA" id="ARBA00023237"/>
    </source>
</evidence>
<keyword evidence="2 4" id="KW-0472">Membrane</keyword>
<evidence type="ECO:0000256" key="1">
    <source>
        <dbReference type="ARBA" id="ARBA00022729"/>
    </source>
</evidence>
<keyword evidence="4" id="KW-0449">Lipoprotein</keyword>
<accession>A0A1P8KEG3</accession>
<evidence type="ECO:0000256" key="2">
    <source>
        <dbReference type="ARBA" id="ARBA00023136"/>
    </source>
</evidence>
<dbReference type="RefSeq" id="WP_029706611.1">
    <property type="nucleotide sequence ID" value="NZ_CP019239.1"/>
</dbReference>
<feature type="compositionally biased region" description="Low complexity" evidence="5">
    <location>
        <begin position="133"/>
        <end position="158"/>
    </location>
</feature>
<evidence type="ECO:0000313" key="8">
    <source>
        <dbReference type="EMBL" id="APW44372.1"/>
    </source>
</evidence>
<feature type="region of interest" description="Disordered" evidence="5">
    <location>
        <begin position="131"/>
        <end position="179"/>
    </location>
</feature>
<gene>
    <name evidence="4" type="primary">bamE</name>
    <name evidence="8" type="ORF">RS694_18835</name>
</gene>
<keyword evidence="1 4" id="KW-0732">Signal</keyword>
<comment type="function">
    <text evidence="4">Part of the outer membrane protein assembly complex, which is involved in assembly and insertion of beta-barrel proteins into the outer membrane.</text>
</comment>
<dbReference type="GO" id="GO:0030674">
    <property type="term" value="F:protein-macromolecule adaptor activity"/>
    <property type="evidence" value="ECO:0007669"/>
    <property type="project" value="TreeGrafter"/>
</dbReference>
<proteinExistence type="inferred from homology"/>
<dbReference type="Gene3D" id="3.30.1450.10">
    <property type="match status" value="1"/>
</dbReference>
<dbReference type="PANTHER" id="PTHR37482:SF1">
    <property type="entry name" value="OUTER MEMBRANE PROTEIN ASSEMBLY FACTOR BAME"/>
    <property type="match status" value="1"/>
</dbReference>
<feature type="signal peptide" evidence="6">
    <location>
        <begin position="1"/>
        <end position="22"/>
    </location>
</feature>
<dbReference type="HAMAP" id="MF_00925">
    <property type="entry name" value="OM_assembly_BamE"/>
    <property type="match status" value="1"/>
</dbReference>
<organism evidence="8 9">
    <name type="scientific">Rhodoferax saidenbachensis</name>
    <dbReference type="NCBI Taxonomy" id="1484693"/>
    <lineage>
        <taxon>Bacteria</taxon>
        <taxon>Pseudomonadati</taxon>
        <taxon>Pseudomonadota</taxon>
        <taxon>Betaproteobacteria</taxon>
        <taxon>Burkholderiales</taxon>
        <taxon>Comamonadaceae</taxon>
        <taxon>Rhodoferax</taxon>
    </lineage>
</organism>
<name>A0A1P8KEG3_9BURK</name>
<dbReference type="EMBL" id="CP019239">
    <property type="protein sequence ID" value="APW44372.1"/>
    <property type="molecule type" value="Genomic_DNA"/>
</dbReference>
<evidence type="ECO:0000259" key="7">
    <source>
        <dbReference type="Pfam" id="PF04355"/>
    </source>
</evidence>
<comment type="similarity">
    <text evidence="4">Belongs to the BamE family.</text>
</comment>
<sequence>MSELPRQRRIFLLLGLACLGLAACKSLPPTSQLMTTVSPYKIDVVQGNVVTREQLAVLKPGMPRMTVRDVLGTPLLTSVFHAERWDYVFTLRRQGAEPQSRKVTVFFKDDVLERIEADELPSESEFAATLKSQANPGPLPALQAPAGSLEKFPAATQPTPAPVVPATPANYPPLEPATR</sequence>
<dbReference type="InterPro" id="IPR037873">
    <property type="entry name" value="BamE-like"/>
</dbReference>
<evidence type="ECO:0000313" key="9">
    <source>
        <dbReference type="Proteomes" id="UP000186110"/>
    </source>
</evidence>
<dbReference type="Proteomes" id="UP000186110">
    <property type="component" value="Chromosome"/>
</dbReference>
<evidence type="ECO:0000256" key="6">
    <source>
        <dbReference type="SAM" id="SignalP"/>
    </source>
</evidence>
<evidence type="ECO:0000256" key="5">
    <source>
        <dbReference type="SAM" id="MobiDB-lite"/>
    </source>
</evidence>
<keyword evidence="4" id="KW-0564">Palmitate</keyword>
<feature type="domain" description="Outer membrane protein assembly factor BamE" evidence="7">
    <location>
        <begin position="47"/>
        <end position="115"/>
    </location>
</feature>
<comment type="subunit">
    <text evidence="4">Part of the Bam complex.</text>
</comment>
<dbReference type="GO" id="GO:0051205">
    <property type="term" value="P:protein insertion into membrane"/>
    <property type="evidence" value="ECO:0007669"/>
    <property type="project" value="UniProtKB-UniRule"/>
</dbReference>
<evidence type="ECO:0000256" key="4">
    <source>
        <dbReference type="HAMAP-Rule" id="MF_00925"/>
    </source>
</evidence>
<protein>
    <recommendedName>
        <fullName evidence="4">Outer membrane protein assembly factor BamE</fullName>
    </recommendedName>
</protein>
<dbReference type="Pfam" id="PF04355">
    <property type="entry name" value="BamE"/>
    <property type="match status" value="1"/>
</dbReference>
<dbReference type="STRING" id="1484693.RS694_18835"/>
<dbReference type="KEGG" id="rsb:RS694_18835"/>
<dbReference type="eggNOG" id="COG2913">
    <property type="taxonomic scope" value="Bacteria"/>
</dbReference>
<dbReference type="InterPro" id="IPR026592">
    <property type="entry name" value="BamE"/>
</dbReference>
<keyword evidence="3 4" id="KW-0998">Cell outer membrane</keyword>
<dbReference type="InterPro" id="IPR007450">
    <property type="entry name" value="BamE_dom"/>
</dbReference>
<reference evidence="8 9" key="1">
    <citation type="submission" date="2017-01" db="EMBL/GenBank/DDBJ databases">
        <authorList>
            <person name="Mah S.A."/>
            <person name="Swanson W.J."/>
            <person name="Moy G.W."/>
            <person name="Vacquier V.D."/>
        </authorList>
    </citation>
    <scope>NUCLEOTIDE SEQUENCE [LARGE SCALE GENOMIC DNA]</scope>
    <source>
        <strain evidence="8 9">DSM 22694</strain>
    </source>
</reference>
<dbReference type="PANTHER" id="PTHR37482">
    <property type="entry name" value="OUTER MEMBRANE PROTEIN ASSEMBLY FACTOR BAME"/>
    <property type="match status" value="1"/>
</dbReference>
<feature type="compositionally biased region" description="Pro residues" evidence="5">
    <location>
        <begin position="159"/>
        <end position="179"/>
    </location>
</feature>
<dbReference type="AlphaFoldDB" id="A0A1P8KEG3"/>
<dbReference type="PROSITE" id="PS51257">
    <property type="entry name" value="PROKAR_LIPOPROTEIN"/>
    <property type="match status" value="1"/>
</dbReference>
<keyword evidence="9" id="KW-1185">Reference proteome</keyword>
<feature type="chain" id="PRO_5010390491" description="Outer membrane protein assembly factor BamE" evidence="6">
    <location>
        <begin position="23"/>
        <end position="179"/>
    </location>
</feature>